<comment type="caution">
    <text evidence="3">The sequence shown here is derived from an EMBL/GenBank/DDBJ whole genome shotgun (WGS) entry which is preliminary data.</text>
</comment>
<organism evidence="3 4">
    <name type="scientific">Actinocatenispora rupis</name>
    <dbReference type="NCBI Taxonomy" id="519421"/>
    <lineage>
        <taxon>Bacteria</taxon>
        <taxon>Bacillati</taxon>
        <taxon>Actinomycetota</taxon>
        <taxon>Actinomycetes</taxon>
        <taxon>Micromonosporales</taxon>
        <taxon>Micromonosporaceae</taxon>
        <taxon>Actinocatenispora</taxon>
    </lineage>
</organism>
<dbReference type="EMBL" id="BOMB01000027">
    <property type="protein sequence ID" value="GID13850.1"/>
    <property type="molecule type" value="Genomic_DNA"/>
</dbReference>
<feature type="transmembrane region" description="Helical" evidence="2">
    <location>
        <begin position="78"/>
        <end position="99"/>
    </location>
</feature>
<keyword evidence="2" id="KW-0472">Membrane</keyword>
<gene>
    <name evidence="3" type="ORF">Aru02nite_47390</name>
</gene>
<evidence type="ECO:0000256" key="1">
    <source>
        <dbReference type="SAM" id="MobiDB-lite"/>
    </source>
</evidence>
<dbReference type="PANTHER" id="PTHR30221">
    <property type="entry name" value="SMALL-CONDUCTANCE MECHANOSENSITIVE CHANNEL"/>
    <property type="match status" value="1"/>
</dbReference>
<proteinExistence type="predicted"/>
<dbReference type="PANTHER" id="PTHR30221:SF1">
    <property type="entry name" value="SMALL-CONDUCTANCE MECHANOSENSITIVE CHANNEL"/>
    <property type="match status" value="1"/>
</dbReference>
<feature type="transmembrane region" description="Helical" evidence="2">
    <location>
        <begin position="178"/>
        <end position="203"/>
    </location>
</feature>
<keyword evidence="4" id="KW-1185">Reference proteome</keyword>
<dbReference type="InterPro" id="IPR045275">
    <property type="entry name" value="MscS_archaea/bacteria_type"/>
</dbReference>
<accession>A0A8J3NED4</accession>
<evidence type="ECO:0000313" key="4">
    <source>
        <dbReference type="Proteomes" id="UP000612808"/>
    </source>
</evidence>
<dbReference type="GO" id="GO:0008381">
    <property type="term" value="F:mechanosensitive monoatomic ion channel activity"/>
    <property type="evidence" value="ECO:0007669"/>
    <property type="project" value="InterPro"/>
</dbReference>
<keyword evidence="2" id="KW-0812">Transmembrane</keyword>
<keyword evidence="2" id="KW-1133">Transmembrane helix</keyword>
<name>A0A8J3NED4_9ACTN</name>
<feature type="compositionally biased region" description="Basic and acidic residues" evidence="1">
    <location>
        <begin position="224"/>
        <end position="241"/>
    </location>
</feature>
<feature type="transmembrane region" description="Helical" evidence="2">
    <location>
        <begin position="151"/>
        <end position="172"/>
    </location>
</feature>
<sequence length="309" mass="31871">MTTDLAVNVGSSITSMLTTIANFIPKLVLFAVILVIGWIVAKVLRNVLARVLARVGFDRVGERGGINRYLGKYTASTAVALLVYYAVLLFALQLGFGVFGPNPVSTMINGIVGFLPKAFVAIVIVIIAAAIARVVKDIIVNALGTLSYGKVLGTIAQVFILAMGIIAALNQIHVATSVITPLFVAALAIIAGVAIVGVGGGLIGPMRERWERMLNRAESEVGTVREVRSRSAQHDVQREGARPGVSGGQPQHAAAPTSAGQPGMGGQPGAGRPGMGQPGMGGQTGMGAQPGMPSGNPPTDPGYGRPPQH</sequence>
<feature type="transmembrane region" description="Helical" evidence="2">
    <location>
        <begin position="20"/>
        <end position="41"/>
    </location>
</feature>
<feature type="compositionally biased region" description="Gly residues" evidence="1">
    <location>
        <begin position="262"/>
        <end position="285"/>
    </location>
</feature>
<evidence type="ECO:0000313" key="3">
    <source>
        <dbReference type="EMBL" id="GID13850.1"/>
    </source>
</evidence>
<feature type="region of interest" description="Disordered" evidence="1">
    <location>
        <begin position="224"/>
        <end position="309"/>
    </location>
</feature>
<dbReference type="InterPro" id="IPR008910">
    <property type="entry name" value="MSC_TM_helix"/>
</dbReference>
<dbReference type="AlphaFoldDB" id="A0A8J3NED4"/>
<protein>
    <submittedName>
        <fullName evidence="3">Uncharacterized protein</fullName>
    </submittedName>
</protein>
<reference evidence="3" key="1">
    <citation type="submission" date="2021-01" db="EMBL/GenBank/DDBJ databases">
        <title>Whole genome shotgun sequence of Actinocatenispora rupis NBRC 107355.</title>
        <authorList>
            <person name="Komaki H."/>
            <person name="Tamura T."/>
        </authorList>
    </citation>
    <scope>NUCLEOTIDE SEQUENCE</scope>
    <source>
        <strain evidence="3">NBRC 107355</strain>
    </source>
</reference>
<evidence type="ECO:0000256" key="2">
    <source>
        <dbReference type="SAM" id="Phobius"/>
    </source>
</evidence>
<dbReference type="Gene3D" id="1.10.287.1260">
    <property type="match status" value="1"/>
</dbReference>
<feature type="transmembrane region" description="Helical" evidence="2">
    <location>
        <begin position="111"/>
        <end position="131"/>
    </location>
</feature>
<dbReference type="Pfam" id="PF05552">
    <property type="entry name" value="MS_channel_1st_1"/>
    <property type="match status" value="2"/>
</dbReference>
<dbReference type="Proteomes" id="UP000612808">
    <property type="component" value="Unassembled WGS sequence"/>
</dbReference>